<feature type="compositionally biased region" description="Basic and acidic residues" evidence="1">
    <location>
        <begin position="31"/>
        <end position="53"/>
    </location>
</feature>
<evidence type="ECO:0000313" key="2">
    <source>
        <dbReference type="EMBL" id="KAE8145463.1"/>
    </source>
</evidence>
<gene>
    <name evidence="2" type="ORF">BDV25DRAFT_144625</name>
</gene>
<accession>A0A5N6TGJ0</accession>
<sequence length="76" mass="8603">MPIKKQCAVPKTDSQNPKTDKNFLLRSLQVAKDKLTSHKETPNDNGGGEDKQNKSHRKKLMKEKKTNNITIKSANK</sequence>
<dbReference type="EMBL" id="ML742343">
    <property type="protein sequence ID" value="KAE8145463.1"/>
    <property type="molecule type" value="Genomic_DNA"/>
</dbReference>
<reference evidence="2 3" key="1">
    <citation type="submission" date="2019-04" db="EMBL/GenBank/DDBJ databases">
        <title>Friends and foes A comparative genomics study of 23 Aspergillus species from section Flavi.</title>
        <authorList>
            <consortium name="DOE Joint Genome Institute"/>
            <person name="Kjaerbolling I."/>
            <person name="Vesth T."/>
            <person name="Frisvad J.C."/>
            <person name="Nybo J.L."/>
            <person name="Theobald S."/>
            <person name="Kildgaard S."/>
            <person name="Isbrandt T."/>
            <person name="Kuo A."/>
            <person name="Sato A."/>
            <person name="Lyhne E.K."/>
            <person name="Kogle M.E."/>
            <person name="Wiebenga A."/>
            <person name="Kun R.S."/>
            <person name="Lubbers R.J."/>
            <person name="Makela M.R."/>
            <person name="Barry K."/>
            <person name="Chovatia M."/>
            <person name="Clum A."/>
            <person name="Daum C."/>
            <person name="Haridas S."/>
            <person name="He G."/>
            <person name="LaButti K."/>
            <person name="Lipzen A."/>
            <person name="Mondo S."/>
            <person name="Riley R."/>
            <person name="Salamov A."/>
            <person name="Simmons B.A."/>
            <person name="Magnuson J.K."/>
            <person name="Henrissat B."/>
            <person name="Mortensen U.H."/>
            <person name="Larsen T.O."/>
            <person name="Devries R.P."/>
            <person name="Grigoriev I.V."/>
            <person name="Machida M."/>
            <person name="Baker S.E."/>
            <person name="Andersen M.R."/>
        </authorList>
    </citation>
    <scope>NUCLEOTIDE SEQUENCE [LARGE SCALE GENOMIC DNA]</scope>
    <source>
        <strain evidence="2 3">IBT 18842</strain>
    </source>
</reference>
<protein>
    <submittedName>
        <fullName evidence="2">Uncharacterized protein</fullName>
    </submittedName>
</protein>
<feature type="region of interest" description="Disordered" evidence="1">
    <location>
        <begin position="1"/>
        <end position="76"/>
    </location>
</feature>
<evidence type="ECO:0000313" key="3">
    <source>
        <dbReference type="Proteomes" id="UP000325780"/>
    </source>
</evidence>
<name>A0A5N6TGJ0_ASPAV</name>
<keyword evidence="3" id="KW-1185">Reference proteome</keyword>
<feature type="compositionally biased region" description="Polar residues" evidence="1">
    <location>
        <begin position="67"/>
        <end position="76"/>
    </location>
</feature>
<dbReference type="AlphaFoldDB" id="A0A5N6TGJ0"/>
<organism evidence="2 3">
    <name type="scientific">Aspergillus avenaceus</name>
    <dbReference type="NCBI Taxonomy" id="36643"/>
    <lineage>
        <taxon>Eukaryota</taxon>
        <taxon>Fungi</taxon>
        <taxon>Dikarya</taxon>
        <taxon>Ascomycota</taxon>
        <taxon>Pezizomycotina</taxon>
        <taxon>Eurotiomycetes</taxon>
        <taxon>Eurotiomycetidae</taxon>
        <taxon>Eurotiales</taxon>
        <taxon>Aspergillaceae</taxon>
        <taxon>Aspergillus</taxon>
        <taxon>Aspergillus subgen. Circumdati</taxon>
    </lineage>
</organism>
<proteinExistence type="predicted"/>
<dbReference type="Proteomes" id="UP000325780">
    <property type="component" value="Unassembled WGS sequence"/>
</dbReference>
<evidence type="ECO:0000256" key="1">
    <source>
        <dbReference type="SAM" id="MobiDB-lite"/>
    </source>
</evidence>